<keyword evidence="2" id="KW-0238">DNA-binding</keyword>
<dbReference type="InterPro" id="IPR010982">
    <property type="entry name" value="Lambda_DNA-bd_dom_sf"/>
</dbReference>
<name>A0A444JFC6_9BACT</name>
<dbReference type="Gene3D" id="1.10.260.40">
    <property type="entry name" value="lambda repressor-like DNA-binding domains"/>
    <property type="match status" value="1"/>
</dbReference>
<keyword evidence="3" id="KW-1185">Reference proteome</keyword>
<evidence type="ECO:0000313" key="2">
    <source>
        <dbReference type="EMBL" id="RWX51678.1"/>
    </source>
</evidence>
<sequence>MQALVKTPRTDIRIQGDIPPRLLDMLRSEYGGSLKIYEGEDEYVELTETDWYREIKAENGPGDAMRIYRKNKQMTQEKLGKKMGNIPRQIISNMERGKRAISLATAKKLSVIFNVPASRFLDL</sequence>
<evidence type="ECO:0000313" key="3">
    <source>
        <dbReference type="Proteomes" id="UP000288892"/>
    </source>
</evidence>
<proteinExistence type="predicted"/>
<dbReference type="SUPFAM" id="SSF47413">
    <property type="entry name" value="lambda repressor-like DNA-binding domains"/>
    <property type="match status" value="1"/>
</dbReference>
<dbReference type="Proteomes" id="UP000288892">
    <property type="component" value="Unassembled WGS sequence"/>
</dbReference>
<comment type="caution">
    <text evidence="2">The sequence shown here is derived from an EMBL/GenBank/DDBJ whole genome shotgun (WGS) entry which is preliminary data.</text>
</comment>
<gene>
    <name evidence="2" type="ORF">VU01_10996</name>
</gene>
<dbReference type="AlphaFoldDB" id="A0A444JFC6"/>
<feature type="domain" description="HTH cro/C1-type" evidence="1">
    <location>
        <begin position="65"/>
        <end position="120"/>
    </location>
</feature>
<dbReference type="InterPro" id="IPR001387">
    <property type="entry name" value="Cro/C1-type_HTH"/>
</dbReference>
<dbReference type="GO" id="GO:0003677">
    <property type="term" value="F:DNA binding"/>
    <property type="evidence" value="ECO:0007669"/>
    <property type="project" value="UniProtKB-KW"/>
</dbReference>
<dbReference type="PROSITE" id="PS50943">
    <property type="entry name" value="HTH_CROC1"/>
    <property type="match status" value="1"/>
</dbReference>
<dbReference type="CDD" id="cd00093">
    <property type="entry name" value="HTH_XRE"/>
    <property type="match status" value="1"/>
</dbReference>
<evidence type="ECO:0000259" key="1">
    <source>
        <dbReference type="PROSITE" id="PS50943"/>
    </source>
</evidence>
<dbReference type="EMBL" id="MTKS01000099">
    <property type="protein sequence ID" value="RWX51678.1"/>
    <property type="molecule type" value="Genomic_DNA"/>
</dbReference>
<accession>A0A444JFC6</accession>
<protein>
    <submittedName>
        <fullName evidence="2">DNA-binding transcriptional regulator, XRE-family HTH domain</fullName>
    </submittedName>
</protein>
<reference evidence="2 3" key="1">
    <citation type="submission" date="2017-01" db="EMBL/GenBank/DDBJ databases">
        <title>The cable genome- insights into the physiology and evolution of filamentous bacteria capable of sulfide oxidation via long distance electron transfer.</title>
        <authorList>
            <person name="Schreiber L."/>
            <person name="Bjerg J.T."/>
            <person name="Boggild A."/>
            <person name="Van De Vossenberg J."/>
            <person name="Meysman F."/>
            <person name="Nielsen L.P."/>
            <person name="Schramm A."/>
            <person name="Kjeldsen K.U."/>
        </authorList>
    </citation>
    <scope>NUCLEOTIDE SEQUENCE [LARGE SCALE GENOMIC DNA]</scope>
    <source>
        <strain evidence="2">A5</strain>
    </source>
</reference>
<organism evidence="2 3">
    <name type="scientific">Candidatus Electrothrix marina</name>
    <dbReference type="NCBI Taxonomy" id="1859130"/>
    <lineage>
        <taxon>Bacteria</taxon>
        <taxon>Pseudomonadati</taxon>
        <taxon>Thermodesulfobacteriota</taxon>
        <taxon>Desulfobulbia</taxon>
        <taxon>Desulfobulbales</taxon>
        <taxon>Desulfobulbaceae</taxon>
        <taxon>Candidatus Electrothrix</taxon>
    </lineage>
</organism>
<dbReference type="SMART" id="SM00530">
    <property type="entry name" value="HTH_XRE"/>
    <property type="match status" value="1"/>
</dbReference>
<dbReference type="Pfam" id="PF01381">
    <property type="entry name" value="HTH_3"/>
    <property type="match status" value="1"/>
</dbReference>